<dbReference type="InterPro" id="IPR000515">
    <property type="entry name" value="MetI-like"/>
</dbReference>
<dbReference type="InterPro" id="IPR010065">
    <property type="entry name" value="AA_ABC_transptr_permease_3TM"/>
</dbReference>
<dbReference type="CDD" id="cd06261">
    <property type="entry name" value="TM_PBP2"/>
    <property type="match status" value="1"/>
</dbReference>
<dbReference type="SUPFAM" id="SSF161098">
    <property type="entry name" value="MetI-like"/>
    <property type="match status" value="1"/>
</dbReference>
<organism evidence="14 15">
    <name type="scientific">Paucidesulfovibrio gracilis DSM 16080</name>
    <dbReference type="NCBI Taxonomy" id="1121449"/>
    <lineage>
        <taxon>Bacteria</taxon>
        <taxon>Pseudomonadati</taxon>
        <taxon>Thermodesulfobacteriota</taxon>
        <taxon>Desulfovibrionia</taxon>
        <taxon>Desulfovibrionales</taxon>
        <taxon>Desulfovibrionaceae</taxon>
        <taxon>Paucidesulfovibrio</taxon>
    </lineage>
</organism>
<evidence type="ECO:0000313" key="15">
    <source>
        <dbReference type="Proteomes" id="UP000190027"/>
    </source>
</evidence>
<keyword evidence="4" id="KW-1003">Cell membrane</keyword>
<evidence type="ECO:0000256" key="1">
    <source>
        <dbReference type="ARBA" id="ARBA00004429"/>
    </source>
</evidence>
<evidence type="ECO:0000259" key="13">
    <source>
        <dbReference type="PROSITE" id="PS50928"/>
    </source>
</evidence>
<keyword evidence="3 12" id="KW-0813">Transport</keyword>
<reference evidence="14 15" key="1">
    <citation type="submission" date="2017-02" db="EMBL/GenBank/DDBJ databases">
        <authorList>
            <person name="Peterson S.W."/>
        </authorList>
    </citation>
    <scope>NUCLEOTIDE SEQUENCE [LARGE SCALE GENOMIC DNA]</scope>
    <source>
        <strain evidence="14 15">DSM 16080</strain>
    </source>
</reference>
<evidence type="ECO:0000256" key="6">
    <source>
        <dbReference type="ARBA" id="ARBA00022970"/>
    </source>
</evidence>
<dbReference type="AlphaFoldDB" id="A0A1T4XSS1"/>
<sequence>MHTRATRDAMKRSGAVLVPLLIVFLWWALPLAANTAKAPASPAELVGDAKTALNQGDMDAARELFSSVPAPAEGERGGTYLYARMQLARMAWADTDLDAAEAYVRDVLAVFPENIEAKTLLRSIEEARLPAWKKLLQDARRFMPSLLHGTLMTLLLVFVTMLVSPVGGLFIALGRISRFKPLSTLCWLDIWIFRGTPLLLQLFFIYYGLPAIGITLDPLTAALLGLCLNYSAYLAEIIRAGIQSIDDGQTEAAKALGMTYRQTMRRVIIPQTYKRIIPPFANEFIALIKDTALVSTIAMVELMRAADQMFNAYFNVSVLFFAALIYLAITTVFTVTFEWVERRVGVYERR</sequence>
<comment type="subcellular location">
    <subcellularLocation>
        <location evidence="1">Cell inner membrane</location>
        <topology evidence="1">Multi-pass membrane protein</topology>
    </subcellularLocation>
    <subcellularLocation>
        <location evidence="12">Cell membrane</location>
        <topology evidence="12">Multi-pass membrane protein</topology>
    </subcellularLocation>
</comment>
<feature type="transmembrane region" description="Helical" evidence="12">
    <location>
        <begin position="312"/>
        <end position="340"/>
    </location>
</feature>
<dbReference type="PANTHER" id="PTHR30614:SF0">
    <property type="entry name" value="L-CYSTINE TRANSPORT SYSTEM PERMEASE PROTEIN TCYL"/>
    <property type="match status" value="1"/>
</dbReference>
<dbReference type="GO" id="GO:0006865">
    <property type="term" value="P:amino acid transport"/>
    <property type="evidence" value="ECO:0007669"/>
    <property type="project" value="UniProtKB-KW"/>
</dbReference>
<dbReference type="GO" id="GO:0022857">
    <property type="term" value="F:transmembrane transporter activity"/>
    <property type="evidence" value="ECO:0007669"/>
    <property type="project" value="InterPro"/>
</dbReference>
<evidence type="ECO:0000256" key="10">
    <source>
        <dbReference type="ARBA" id="ARBA00062718"/>
    </source>
</evidence>
<keyword evidence="8 12" id="KW-0472">Membrane</keyword>
<dbReference type="Gene3D" id="1.10.3720.10">
    <property type="entry name" value="MetI-like"/>
    <property type="match status" value="1"/>
</dbReference>
<dbReference type="Pfam" id="PF00528">
    <property type="entry name" value="BPD_transp_1"/>
    <property type="match status" value="1"/>
</dbReference>
<comment type="similarity">
    <text evidence="2">Belongs to the binding-protein-dependent transport system permease family. HisMQ subfamily.</text>
</comment>
<accession>A0A1T4XSS1</accession>
<name>A0A1T4XSS1_9BACT</name>
<evidence type="ECO:0000256" key="9">
    <source>
        <dbReference type="ARBA" id="ARBA00060298"/>
    </source>
</evidence>
<feature type="transmembrane region" description="Helical" evidence="12">
    <location>
        <begin position="151"/>
        <end position="173"/>
    </location>
</feature>
<evidence type="ECO:0000256" key="4">
    <source>
        <dbReference type="ARBA" id="ARBA00022475"/>
    </source>
</evidence>
<evidence type="ECO:0000256" key="3">
    <source>
        <dbReference type="ARBA" id="ARBA00022448"/>
    </source>
</evidence>
<gene>
    <name evidence="14" type="ORF">SAMN02745704_02429</name>
</gene>
<dbReference type="GO" id="GO:0043190">
    <property type="term" value="C:ATP-binding cassette (ABC) transporter complex"/>
    <property type="evidence" value="ECO:0007669"/>
    <property type="project" value="InterPro"/>
</dbReference>
<evidence type="ECO:0000256" key="5">
    <source>
        <dbReference type="ARBA" id="ARBA00022692"/>
    </source>
</evidence>
<evidence type="ECO:0000256" key="2">
    <source>
        <dbReference type="ARBA" id="ARBA00010072"/>
    </source>
</evidence>
<dbReference type="PROSITE" id="PS50928">
    <property type="entry name" value="ABC_TM1"/>
    <property type="match status" value="1"/>
</dbReference>
<keyword evidence="6" id="KW-0029">Amino-acid transport</keyword>
<feature type="domain" description="ABC transmembrane type-1" evidence="13">
    <location>
        <begin position="150"/>
        <end position="337"/>
    </location>
</feature>
<dbReference type="NCBIfam" id="TIGR01726">
    <property type="entry name" value="HEQRo_perm_3TM"/>
    <property type="match status" value="1"/>
</dbReference>
<evidence type="ECO:0000256" key="11">
    <source>
        <dbReference type="ARBA" id="ARBA00073645"/>
    </source>
</evidence>
<dbReference type="InterPro" id="IPR035906">
    <property type="entry name" value="MetI-like_sf"/>
</dbReference>
<keyword evidence="15" id="KW-1185">Reference proteome</keyword>
<dbReference type="FunFam" id="1.10.3720.10:FF:000006">
    <property type="entry name" value="Glutamate/aspartate ABC transporter, permease protein GltK"/>
    <property type="match status" value="1"/>
</dbReference>
<proteinExistence type="inferred from homology"/>
<comment type="subunit">
    <text evidence="10">The complex is composed of two ATP-binding proteins (GltL), two transmembrane proteins (GltJ and GltK) and a solute-binding protein (GltI).</text>
</comment>
<keyword evidence="5 12" id="KW-0812">Transmembrane</keyword>
<evidence type="ECO:0000256" key="8">
    <source>
        <dbReference type="ARBA" id="ARBA00023136"/>
    </source>
</evidence>
<dbReference type="Proteomes" id="UP000190027">
    <property type="component" value="Unassembled WGS sequence"/>
</dbReference>
<protein>
    <recommendedName>
        <fullName evidence="11">Glutamate/aspartate import permease protein GltK</fullName>
    </recommendedName>
</protein>
<dbReference type="EMBL" id="FUYC01000016">
    <property type="protein sequence ID" value="SKA92602.1"/>
    <property type="molecule type" value="Genomic_DNA"/>
</dbReference>
<feature type="transmembrane region" description="Helical" evidence="12">
    <location>
        <begin position="185"/>
        <end position="207"/>
    </location>
</feature>
<evidence type="ECO:0000313" key="14">
    <source>
        <dbReference type="EMBL" id="SKA92602.1"/>
    </source>
</evidence>
<feature type="transmembrane region" description="Helical" evidence="12">
    <location>
        <begin position="219"/>
        <end position="235"/>
    </location>
</feature>
<evidence type="ECO:0000256" key="12">
    <source>
        <dbReference type="RuleBase" id="RU363032"/>
    </source>
</evidence>
<evidence type="ECO:0000256" key="7">
    <source>
        <dbReference type="ARBA" id="ARBA00022989"/>
    </source>
</evidence>
<dbReference type="InterPro" id="IPR043429">
    <property type="entry name" value="ArtM/GltK/GlnP/TcyL/YhdX-like"/>
</dbReference>
<dbReference type="PANTHER" id="PTHR30614">
    <property type="entry name" value="MEMBRANE COMPONENT OF AMINO ACID ABC TRANSPORTER"/>
    <property type="match status" value="1"/>
</dbReference>
<comment type="function">
    <text evidence="9">Part of the ABC transporter complex GltIJKL involved in glutamate and aspartate uptake. Probably responsible for the translocation of the substrate across the membrane.</text>
</comment>
<dbReference type="STRING" id="1121449.SAMN02745704_02429"/>
<keyword evidence="7 12" id="KW-1133">Transmembrane helix</keyword>